<comment type="caution">
    <text evidence="3">The sequence shown here is derived from an EMBL/GenBank/DDBJ whole genome shotgun (WGS) entry which is preliminary data.</text>
</comment>
<dbReference type="Proteomes" id="UP001151532">
    <property type="component" value="Chromosome 12"/>
</dbReference>
<keyword evidence="1" id="KW-1133">Transmembrane helix</keyword>
<keyword evidence="1" id="KW-0472">Membrane</keyword>
<keyword evidence="1" id="KW-0812">Transmembrane</keyword>
<protein>
    <submittedName>
        <fullName evidence="3">Uncharacterized protein</fullName>
    </submittedName>
</protein>
<feature type="signal peptide" evidence="2">
    <location>
        <begin position="1"/>
        <end position="24"/>
    </location>
</feature>
<dbReference type="AlphaFoldDB" id="A0A9Q0VIX8"/>
<dbReference type="EMBL" id="JAPFFK010000008">
    <property type="protein sequence ID" value="KAJ6749287.1"/>
    <property type="molecule type" value="Genomic_DNA"/>
</dbReference>
<evidence type="ECO:0000256" key="1">
    <source>
        <dbReference type="SAM" id="Phobius"/>
    </source>
</evidence>
<keyword evidence="2" id="KW-0732">Signal</keyword>
<evidence type="ECO:0000313" key="3">
    <source>
        <dbReference type="EMBL" id="KAJ6749287.1"/>
    </source>
</evidence>
<evidence type="ECO:0000256" key="2">
    <source>
        <dbReference type="SAM" id="SignalP"/>
    </source>
</evidence>
<organism evidence="3 4">
    <name type="scientific">Salix purpurea</name>
    <name type="common">Purple osier willow</name>
    <dbReference type="NCBI Taxonomy" id="77065"/>
    <lineage>
        <taxon>Eukaryota</taxon>
        <taxon>Viridiplantae</taxon>
        <taxon>Streptophyta</taxon>
        <taxon>Embryophyta</taxon>
        <taxon>Tracheophyta</taxon>
        <taxon>Spermatophyta</taxon>
        <taxon>Magnoliopsida</taxon>
        <taxon>eudicotyledons</taxon>
        <taxon>Gunneridae</taxon>
        <taxon>Pentapetalae</taxon>
        <taxon>rosids</taxon>
        <taxon>fabids</taxon>
        <taxon>Malpighiales</taxon>
        <taxon>Salicaceae</taxon>
        <taxon>Saliceae</taxon>
        <taxon>Salix</taxon>
    </lineage>
</organism>
<feature type="chain" id="PRO_5040380900" evidence="2">
    <location>
        <begin position="25"/>
        <end position="123"/>
    </location>
</feature>
<sequence length="123" mass="14374">MLVGNTARGFLSFLVLLWVFFCRAVKVSIQGDARLSYFLSAVRKDLVNANEVSLLPLYILAIRAWSLQRKNEPLQYFFLCQINELFEGFKYVFIISSLFFTLTFDSFSLYHVLMGNIIHFYCM</sequence>
<proteinExistence type="predicted"/>
<name>A0A9Q0VIX8_SALPP</name>
<accession>A0A9Q0VIX8</accession>
<evidence type="ECO:0000313" key="4">
    <source>
        <dbReference type="Proteomes" id="UP001151532"/>
    </source>
</evidence>
<reference evidence="3" key="1">
    <citation type="submission" date="2022-11" db="EMBL/GenBank/DDBJ databases">
        <authorList>
            <person name="Hyden B.L."/>
            <person name="Feng K."/>
            <person name="Yates T."/>
            <person name="Jawdy S."/>
            <person name="Smart L.B."/>
            <person name="Muchero W."/>
        </authorList>
    </citation>
    <scope>NUCLEOTIDE SEQUENCE</scope>
    <source>
        <tissue evidence="3">Shoot tip</tissue>
    </source>
</reference>
<gene>
    <name evidence="3" type="ORF">OIU79_030227</name>
</gene>
<reference evidence="3" key="2">
    <citation type="journal article" date="2023" name="Int. J. Mol. Sci.">
        <title>De Novo Assembly and Annotation of 11 Diverse Shrub Willow (Salix) Genomes Reveals Novel Gene Organization in Sex-Linked Regions.</title>
        <authorList>
            <person name="Hyden B."/>
            <person name="Feng K."/>
            <person name="Yates T.B."/>
            <person name="Jawdy S."/>
            <person name="Cereghino C."/>
            <person name="Smart L.B."/>
            <person name="Muchero W."/>
        </authorList>
    </citation>
    <scope>NUCLEOTIDE SEQUENCE</scope>
    <source>
        <tissue evidence="3">Shoot tip</tissue>
    </source>
</reference>
<keyword evidence="4" id="KW-1185">Reference proteome</keyword>
<feature type="transmembrane region" description="Helical" evidence="1">
    <location>
        <begin position="91"/>
        <end position="113"/>
    </location>
</feature>